<evidence type="ECO:0000313" key="2">
    <source>
        <dbReference type="EMBL" id="KWV54601.1"/>
    </source>
</evidence>
<name>A0A109JT45_9HYPH</name>
<keyword evidence="3" id="KW-1185">Reference proteome</keyword>
<keyword evidence="1" id="KW-0812">Transmembrane</keyword>
<feature type="transmembrane region" description="Helical" evidence="1">
    <location>
        <begin position="31"/>
        <end position="53"/>
    </location>
</feature>
<dbReference type="RefSeq" id="WP_007539349.1">
    <property type="nucleotide sequence ID" value="NZ_LNCD01000059.1"/>
</dbReference>
<accession>A0A109JT45</accession>
<dbReference type="Pfam" id="PF11755">
    <property type="entry name" value="DUF3311"/>
    <property type="match status" value="1"/>
</dbReference>
<dbReference type="AlphaFoldDB" id="A0A109JT45"/>
<gene>
    <name evidence="2" type="ORF">AS026_38820</name>
</gene>
<organism evidence="2 3">
    <name type="scientific">Rhizobium altiplani</name>
    <dbReference type="NCBI Taxonomy" id="1864509"/>
    <lineage>
        <taxon>Bacteria</taxon>
        <taxon>Pseudomonadati</taxon>
        <taxon>Pseudomonadota</taxon>
        <taxon>Alphaproteobacteria</taxon>
        <taxon>Hyphomicrobiales</taxon>
        <taxon>Rhizobiaceae</taxon>
        <taxon>Rhizobium/Agrobacterium group</taxon>
        <taxon>Rhizobium</taxon>
    </lineage>
</organism>
<evidence type="ECO:0000256" key="1">
    <source>
        <dbReference type="SAM" id="Phobius"/>
    </source>
</evidence>
<proteinExistence type="predicted"/>
<keyword evidence="1" id="KW-1133">Transmembrane helix</keyword>
<dbReference type="OrthoDB" id="3628949at2"/>
<reference evidence="2 3" key="1">
    <citation type="submission" date="2015-11" db="EMBL/GenBank/DDBJ databases">
        <title>Draft Genome Sequence of the Strain BR 10423 (Rhizobium sp.) isolated from nodules of Mimosa pudica.</title>
        <authorList>
            <person name="Barauna A.C."/>
            <person name="Zilli J.E."/>
            <person name="Simoes-Araujo J.L."/>
            <person name="Reis V.M."/>
            <person name="James E.K."/>
            <person name="Reis F.B.Jr."/>
            <person name="Rouws L.F."/>
            <person name="Passos S.R."/>
            <person name="Gois S.R."/>
        </authorList>
    </citation>
    <scope>NUCLEOTIDE SEQUENCE [LARGE SCALE GENOMIC DNA]</scope>
    <source>
        <strain evidence="2 3">BR10423</strain>
    </source>
</reference>
<protein>
    <submittedName>
        <fullName evidence="2">Permease</fullName>
    </submittedName>
</protein>
<sequence length="70" mass="7567">MRPIHILALIPVLVAPFFLNRVEPFLLGMPFVLAWLSLMLVLTSVAMACIYVVDKASGAHGSDDLEGASK</sequence>
<keyword evidence="1" id="KW-0472">Membrane</keyword>
<dbReference type="InterPro" id="IPR021741">
    <property type="entry name" value="DUF3311"/>
</dbReference>
<comment type="caution">
    <text evidence="2">The sequence shown here is derived from an EMBL/GenBank/DDBJ whole genome shotgun (WGS) entry which is preliminary data.</text>
</comment>
<dbReference type="EMBL" id="LNCD01000059">
    <property type="protein sequence ID" value="KWV54601.1"/>
    <property type="molecule type" value="Genomic_DNA"/>
</dbReference>
<dbReference type="Proteomes" id="UP000068164">
    <property type="component" value="Unassembled WGS sequence"/>
</dbReference>
<evidence type="ECO:0000313" key="3">
    <source>
        <dbReference type="Proteomes" id="UP000068164"/>
    </source>
</evidence>